<keyword evidence="7 9" id="KW-0811">Translocation</keyword>
<evidence type="ECO:0000256" key="1">
    <source>
        <dbReference type="ARBA" id="ARBA00004162"/>
    </source>
</evidence>
<evidence type="ECO:0000256" key="3">
    <source>
        <dbReference type="ARBA" id="ARBA00022475"/>
    </source>
</evidence>
<keyword evidence="6 9" id="KW-1133">Transmembrane helix</keyword>
<dbReference type="PANTHER" id="PTHR42982">
    <property type="entry name" value="SEC-INDEPENDENT PROTEIN TRANSLOCASE PROTEIN TATA"/>
    <property type="match status" value="1"/>
</dbReference>
<evidence type="ECO:0000256" key="4">
    <source>
        <dbReference type="ARBA" id="ARBA00022692"/>
    </source>
</evidence>
<keyword evidence="8 9" id="KW-0472">Membrane</keyword>
<keyword evidence="2 9" id="KW-0813">Transport</keyword>
<dbReference type="HAMAP" id="MF_00236">
    <property type="entry name" value="TatA_E"/>
    <property type="match status" value="1"/>
</dbReference>
<name>A0A7C4LKR7_9PLAN</name>
<dbReference type="NCBIfam" id="TIGR01411">
    <property type="entry name" value="tatAE"/>
    <property type="match status" value="1"/>
</dbReference>
<comment type="function">
    <text evidence="9">Part of the twin-arginine translocation (Tat) system that transports large folded proteins containing a characteristic twin-arginine motif in their signal peptide across membranes. TatA could form the protein-conducting channel of the Tat system.</text>
</comment>
<protein>
    <recommendedName>
        <fullName evidence="9">Sec-independent protein translocase protein TatA</fullName>
    </recommendedName>
</protein>
<comment type="subcellular location">
    <subcellularLocation>
        <location evidence="1 9">Cell membrane</location>
        <topology evidence="1 9">Single-pass membrane protein</topology>
    </subcellularLocation>
</comment>
<dbReference type="GO" id="GO:0033281">
    <property type="term" value="C:TAT protein transport complex"/>
    <property type="evidence" value="ECO:0007669"/>
    <property type="project" value="UniProtKB-UniRule"/>
</dbReference>
<dbReference type="InterPro" id="IPR006312">
    <property type="entry name" value="TatA/E"/>
</dbReference>
<evidence type="ECO:0000256" key="5">
    <source>
        <dbReference type="ARBA" id="ARBA00022927"/>
    </source>
</evidence>
<feature type="region of interest" description="Disordered" evidence="10">
    <location>
        <begin position="41"/>
        <end position="61"/>
    </location>
</feature>
<keyword evidence="4 9" id="KW-0812">Transmembrane</keyword>
<evidence type="ECO:0000256" key="7">
    <source>
        <dbReference type="ARBA" id="ARBA00023010"/>
    </source>
</evidence>
<dbReference type="AlphaFoldDB" id="A0A7C4LKR7"/>
<dbReference type="Gene3D" id="1.20.5.3310">
    <property type="match status" value="1"/>
</dbReference>
<dbReference type="GO" id="GO:0008320">
    <property type="term" value="F:protein transmembrane transporter activity"/>
    <property type="evidence" value="ECO:0007669"/>
    <property type="project" value="UniProtKB-UniRule"/>
</dbReference>
<gene>
    <name evidence="9" type="primary">tatA</name>
    <name evidence="11" type="ORF">ENS64_07205</name>
</gene>
<evidence type="ECO:0000256" key="6">
    <source>
        <dbReference type="ARBA" id="ARBA00022989"/>
    </source>
</evidence>
<evidence type="ECO:0000313" key="11">
    <source>
        <dbReference type="EMBL" id="HGT39036.1"/>
    </source>
</evidence>
<keyword evidence="5 9" id="KW-0653">Protein transport</keyword>
<dbReference type="GO" id="GO:0043953">
    <property type="term" value="P:protein transport by the Tat complex"/>
    <property type="evidence" value="ECO:0007669"/>
    <property type="project" value="UniProtKB-UniRule"/>
</dbReference>
<evidence type="ECO:0000256" key="10">
    <source>
        <dbReference type="SAM" id="MobiDB-lite"/>
    </source>
</evidence>
<accession>A0A7C4LKR7</accession>
<evidence type="ECO:0000256" key="2">
    <source>
        <dbReference type="ARBA" id="ARBA00022448"/>
    </source>
</evidence>
<evidence type="ECO:0000256" key="9">
    <source>
        <dbReference type="HAMAP-Rule" id="MF_00236"/>
    </source>
</evidence>
<organism evidence="11">
    <name type="scientific">Schlesneria paludicola</name>
    <dbReference type="NCBI Taxonomy" id="360056"/>
    <lineage>
        <taxon>Bacteria</taxon>
        <taxon>Pseudomonadati</taxon>
        <taxon>Planctomycetota</taxon>
        <taxon>Planctomycetia</taxon>
        <taxon>Planctomycetales</taxon>
        <taxon>Planctomycetaceae</taxon>
        <taxon>Schlesneria</taxon>
    </lineage>
</organism>
<dbReference type="InterPro" id="IPR003369">
    <property type="entry name" value="TatA/B/E"/>
</dbReference>
<dbReference type="EMBL" id="DSVQ01000012">
    <property type="protein sequence ID" value="HGT39036.1"/>
    <property type="molecule type" value="Genomic_DNA"/>
</dbReference>
<proteinExistence type="inferred from homology"/>
<comment type="subunit">
    <text evidence="9">Forms a complex with TatC.</text>
</comment>
<reference evidence="11" key="1">
    <citation type="journal article" date="2020" name="mSystems">
        <title>Genome- and Community-Level Interaction Insights into Carbon Utilization and Element Cycling Functions of Hydrothermarchaeota in Hydrothermal Sediment.</title>
        <authorList>
            <person name="Zhou Z."/>
            <person name="Liu Y."/>
            <person name="Xu W."/>
            <person name="Pan J."/>
            <person name="Luo Z.H."/>
            <person name="Li M."/>
        </authorList>
    </citation>
    <scope>NUCLEOTIDE SEQUENCE [LARGE SCALE GENOMIC DNA]</scope>
    <source>
        <strain evidence="11">SpSt-508</strain>
    </source>
</reference>
<sequence length="61" mass="6751">MPFHIGWPEMLLFLGIALLLFGGSRLPALMRSLGQSVTEFKKGAREGEQELERPPSVKDAP</sequence>
<comment type="similarity">
    <text evidence="9">Belongs to the TatA/E family.</text>
</comment>
<dbReference type="Pfam" id="PF02416">
    <property type="entry name" value="TatA_B_E"/>
    <property type="match status" value="1"/>
</dbReference>
<comment type="caution">
    <text evidence="11">The sequence shown here is derived from an EMBL/GenBank/DDBJ whole genome shotgun (WGS) entry which is preliminary data.</text>
</comment>
<dbReference type="PANTHER" id="PTHR42982:SF1">
    <property type="entry name" value="SEC-INDEPENDENT PROTEIN TRANSLOCASE PROTEIN TATA"/>
    <property type="match status" value="1"/>
</dbReference>
<evidence type="ECO:0000256" key="8">
    <source>
        <dbReference type="ARBA" id="ARBA00023136"/>
    </source>
</evidence>
<keyword evidence="3 9" id="KW-1003">Cell membrane</keyword>